<proteinExistence type="predicted"/>
<protein>
    <submittedName>
        <fullName evidence="1">Uncharacterized protein</fullName>
    </submittedName>
</protein>
<reference evidence="2" key="3">
    <citation type="submission" date="2020-06" db="EMBL/GenBank/DDBJ databases">
        <authorList>
            <person name="Arumugam K."/>
            <person name="Besarab I."/>
            <person name="Haryono M."/>
            <person name="Bagci C."/>
            <person name="Beier S."/>
            <person name="Buchfink B."/>
            <person name="Gorska A."/>
            <person name="Qiu G."/>
            <person name="Huson D.H."/>
            <person name="Williams R.B."/>
        </authorList>
    </citation>
    <scope>NUCLEOTIDE SEQUENCE</scope>
    <source>
        <strain evidence="2">SSA1</strain>
    </source>
</reference>
<name>A0A080M9F1_9PROT</name>
<dbReference type="EMBL" id="JDST02000013">
    <property type="protein sequence ID" value="KFB77937.1"/>
    <property type="molecule type" value="Genomic_DNA"/>
</dbReference>
<reference evidence="1 3" key="1">
    <citation type="submission" date="2014-02" db="EMBL/GenBank/DDBJ databases">
        <title>Expanding our view of genomic diversity in Candidatus Accumulibacter clades.</title>
        <authorList>
            <person name="Skennerton C.T."/>
            <person name="Barr J.J."/>
            <person name="Slater F.R."/>
            <person name="Bond P.L."/>
            <person name="Tyson G.W."/>
        </authorList>
    </citation>
    <scope>NUCLEOTIDE SEQUENCE [LARGE SCALE GENOMIC DNA]</scope>
    <source>
        <strain evidence="3">SK-02</strain>
    </source>
</reference>
<evidence type="ECO:0000313" key="3">
    <source>
        <dbReference type="Proteomes" id="UP000021315"/>
    </source>
</evidence>
<dbReference type="Proteomes" id="UP000509684">
    <property type="component" value="Chromosome"/>
</dbReference>
<dbReference type="RefSeq" id="WP_034945563.1">
    <property type="nucleotide sequence ID" value="NZ_JDST02000013.1"/>
</dbReference>
<keyword evidence="3" id="KW-1185">Reference proteome</keyword>
<accession>A0A080M9F1</accession>
<evidence type="ECO:0000313" key="4">
    <source>
        <dbReference type="Proteomes" id="UP000509684"/>
    </source>
</evidence>
<dbReference type="EMBL" id="CP058708">
    <property type="protein sequence ID" value="QLH48649.1"/>
    <property type="molecule type" value="Genomic_DNA"/>
</dbReference>
<sequence>MIRESLTRLPHQQWIGNLGSDERKELFTCIAHQQGGAIMNPYFSPGSIGKFSLAIRIVVAPIYRYSAKNGKACR</sequence>
<accession>A0A7D5NB50</accession>
<dbReference type="STRING" id="1453999.AW06_000729"/>
<dbReference type="Proteomes" id="UP000021315">
    <property type="component" value="Unassembled WGS sequence"/>
</dbReference>
<gene>
    <name evidence="1" type="ORF">AW06_000729</name>
    <name evidence="2" type="ORF">HWD57_01735</name>
</gene>
<evidence type="ECO:0000313" key="1">
    <source>
        <dbReference type="EMBL" id="KFB77937.1"/>
    </source>
</evidence>
<evidence type="ECO:0000313" key="2">
    <source>
        <dbReference type="EMBL" id="QLH48649.1"/>
    </source>
</evidence>
<dbReference type="AlphaFoldDB" id="A0A080M9F1"/>
<reference evidence="2 4" key="2">
    <citation type="journal article" date="2019" name="Microbiome">
        <title>Annotated bacterial chromosomes from frame-shift-corrected long-read metagenomic data.</title>
        <authorList>
            <person name="Arumugam K."/>
            <person name="Bagci C."/>
            <person name="Bessarab I."/>
            <person name="Beier S."/>
            <person name="Buchfink B."/>
            <person name="Gorska A."/>
            <person name="Qiu G."/>
            <person name="Huson D.H."/>
            <person name="Williams R.B.H."/>
        </authorList>
    </citation>
    <scope>NUCLEOTIDE SEQUENCE [LARGE SCALE GENOMIC DNA]</scope>
    <source>
        <strain evidence="2">SSA1</strain>
    </source>
</reference>
<dbReference type="KEGG" id="acog:HWD57_01735"/>
<organism evidence="1 3">
    <name type="scientific">Candidatus Accumulibacter cognatus</name>
    <dbReference type="NCBI Taxonomy" id="2954383"/>
    <lineage>
        <taxon>Bacteria</taxon>
        <taxon>Pseudomonadati</taxon>
        <taxon>Pseudomonadota</taxon>
        <taxon>Betaproteobacteria</taxon>
        <taxon>Candidatus Accumulibacter</taxon>
    </lineage>
</organism>